<keyword evidence="2" id="KW-1185">Reference proteome</keyword>
<name>A0A5C4N8N4_9RHOB</name>
<sequence>MSGLLPLPPFFDWSRAMQARDFPQGLTRDITHDEETSLLYPEPTTEKPSEEEFWDMLFDGACPATDGCEVEPDGACPHGHPTWPRRMGLV</sequence>
<dbReference type="OrthoDB" id="121853at2"/>
<evidence type="ECO:0000313" key="2">
    <source>
        <dbReference type="Proteomes" id="UP000305709"/>
    </source>
</evidence>
<dbReference type="AlphaFoldDB" id="A0A5C4N8N4"/>
<proteinExistence type="predicted"/>
<protein>
    <submittedName>
        <fullName evidence="1">Uncharacterized protein</fullName>
    </submittedName>
</protein>
<gene>
    <name evidence="1" type="ORF">FHG71_17260</name>
</gene>
<comment type="caution">
    <text evidence="1">The sequence shown here is derived from an EMBL/GenBank/DDBJ whole genome shotgun (WGS) entry which is preliminary data.</text>
</comment>
<dbReference type="RefSeq" id="WP_139082945.1">
    <property type="nucleotide sequence ID" value="NZ_VDFV01000036.1"/>
</dbReference>
<accession>A0A5C4N8N4</accession>
<dbReference type="Proteomes" id="UP000305709">
    <property type="component" value="Unassembled WGS sequence"/>
</dbReference>
<reference evidence="1 2" key="1">
    <citation type="submission" date="2019-06" db="EMBL/GenBank/DDBJ databases">
        <authorList>
            <person name="Jiang L."/>
        </authorList>
    </citation>
    <scope>NUCLEOTIDE SEQUENCE [LARGE SCALE GENOMIC DNA]</scope>
    <source>
        <strain evidence="1 2">YIM 48858</strain>
    </source>
</reference>
<evidence type="ECO:0000313" key="1">
    <source>
        <dbReference type="EMBL" id="TNC65796.1"/>
    </source>
</evidence>
<dbReference type="EMBL" id="VDFV01000036">
    <property type="protein sequence ID" value="TNC65796.1"/>
    <property type="molecule type" value="Genomic_DNA"/>
</dbReference>
<organism evidence="1 2">
    <name type="scientific">Rubellimicrobium roseum</name>
    <dbReference type="NCBI Taxonomy" id="687525"/>
    <lineage>
        <taxon>Bacteria</taxon>
        <taxon>Pseudomonadati</taxon>
        <taxon>Pseudomonadota</taxon>
        <taxon>Alphaproteobacteria</taxon>
        <taxon>Rhodobacterales</taxon>
        <taxon>Roseobacteraceae</taxon>
        <taxon>Rubellimicrobium</taxon>
    </lineage>
</organism>